<keyword evidence="4 10" id="KW-0547">Nucleotide-binding</keyword>
<evidence type="ECO:0000256" key="10">
    <source>
        <dbReference type="RuleBase" id="RU363035"/>
    </source>
</evidence>
<dbReference type="InterPro" id="IPR002303">
    <property type="entry name" value="Valyl-tRNA_ligase"/>
</dbReference>
<dbReference type="NCBIfam" id="NF004349">
    <property type="entry name" value="PRK05729.1"/>
    <property type="match status" value="1"/>
</dbReference>
<dbReference type="Gene3D" id="3.40.50.620">
    <property type="entry name" value="HUPs"/>
    <property type="match status" value="2"/>
</dbReference>
<evidence type="ECO:0000313" key="14">
    <source>
        <dbReference type="RefSeq" id="XP_011315239.1"/>
    </source>
</evidence>
<dbReference type="SUPFAM" id="SSF50677">
    <property type="entry name" value="ValRS/IleRS/LeuRS editing domain"/>
    <property type="match status" value="1"/>
</dbReference>
<dbReference type="GO" id="GO:0005524">
    <property type="term" value="F:ATP binding"/>
    <property type="evidence" value="ECO:0007669"/>
    <property type="project" value="UniProtKB-KW"/>
</dbReference>
<evidence type="ECO:0000256" key="1">
    <source>
        <dbReference type="ARBA" id="ARBA00005594"/>
    </source>
</evidence>
<dbReference type="Gene3D" id="1.10.730.10">
    <property type="entry name" value="Isoleucyl-tRNA Synthetase, Domain 1"/>
    <property type="match status" value="1"/>
</dbReference>
<dbReference type="PANTHER" id="PTHR11946">
    <property type="entry name" value="VALYL-TRNA SYNTHETASES"/>
    <property type="match status" value="1"/>
</dbReference>
<feature type="domain" description="Aminoacyl-tRNA synthetase class Ia" evidence="11">
    <location>
        <begin position="44"/>
        <end position="647"/>
    </location>
</feature>
<proteinExistence type="inferred from homology"/>
<evidence type="ECO:0000256" key="3">
    <source>
        <dbReference type="ARBA" id="ARBA00022598"/>
    </source>
</evidence>
<name>A0A9R1UBB7_9HYME</name>
<dbReference type="InterPro" id="IPR001412">
    <property type="entry name" value="aa-tRNA-synth_I_CS"/>
</dbReference>
<dbReference type="InterPro" id="IPR013155">
    <property type="entry name" value="M/V/L/I-tRNA-synth_anticd-bd"/>
</dbReference>
<dbReference type="CDD" id="cd00817">
    <property type="entry name" value="ValRS_core"/>
    <property type="match status" value="1"/>
</dbReference>
<dbReference type="Pfam" id="PF00133">
    <property type="entry name" value="tRNA-synt_1"/>
    <property type="match status" value="1"/>
</dbReference>
<dbReference type="InterPro" id="IPR009008">
    <property type="entry name" value="Val/Leu/Ile-tRNA-synth_edit"/>
</dbReference>
<sequence>MNVNRLNELRRSVIICRNYCYQLNEARVADFPKTYETEGVEAHWNKIWENNNYFSPRNASVSFRMILPPPNVTGVLHLGHALTVTIQDVLARWQRMRGESVLWVPGLDHAGIATQAAVEKYLSATKGIAKKDLGRDEFLAAVEDWRNTKGRAILSQLKSLGASVDWSREFFTMSKEHNAAVIEAFITLSNRDLLYRKKDLVNWSPALQSTISDIEVEFLEISKRTEIFLPGYSKRISFGQMAEVAFAVRDSPEELVVATTRVESMLGDVALAVHPEDPRYSQFIGKEVFHPLREVYIPVVADISVRRDLGTGVLKITPAHDRTDLEIGRRNDLELIEVINEDGTMNENAKDFEGLPRFIARQKILDYLSDKGFLRGLNDHPMIVPLCSRSGDVVEHLVKEQWFVRTRKMADRVLEATRSNQLRIDPQKFEELWVQRLENTRDWCVSRQLWWGHRIPAFRCSNLSESHWIVAGTLREAEEISRKRFGSDYQVHQDTDVLDTWFSAGLLPLSAMGWPLVDHKRLYPLSLMETGHDILMFWVARMAMLCTELTGELPFQDVLLHGVLCDAQGKKMSKSLGNVINPEDVINGITLEGLNAKAQDSHNSGILSKSEFKRTLSVNSKMFSNGIPQCGVDALRFTLCAHDIKSDRISFNVVECKTNKHFCNKIWQACRYVLLVTDDGVAEPKVLSTVDQWILSRMELMVEKVNENLRERNFHRAIAAIRQFFYYEFCDFYIEATKFGVKNREETVEGHKYTLAKCLEVSLRILAPVMPYLSEDLYHRLRRKLPGFLEVPSLMEAPYPTVEEHHWRNEELEEEFEAILTVVLRIRNILSNVSRKNVSEVHIVPESEDVYRIFNENIHFFIATTRLPNLKVVHKNCYVIDNHSVCHDENYCKLYLKINEAGGMTEKIQSV</sequence>
<dbReference type="FunFam" id="3.40.50.620:FF:000020">
    <property type="entry name" value="Valine--tRNA ligase, mitochondrial"/>
    <property type="match status" value="1"/>
</dbReference>
<protein>
    <recommendedName>
        <fullName evidence="2">valine--tRNA ligase</fullName>
        <ecNumber evidence="2">6.1.1.9</ecNumber>
    </recommendedName>
    <alternativeName>
        <fullName evidence="8">Valyl-tRNA synthetase</fullName>
    </alternativeName>
</protein>
<evidence type="ECO:0000256" key="6">
    <source>
        <dbReference type="ARBA" id="ARBA00022917"/>
    </source>
</evidence>
<comment type="catalytic activity">
    <reaction evidence="9">
        <text>tRNA(Val) + L-valine + ATP = L-valyl-tRNA(Val) + AMP + diphosphate</text>
        <dbReference type="Rhea" id="RHEA:10704"/>
        <dbReference type="Rhea" id="RHEA-COMP:9672"/>
        <dbReference type="Rhea" id="RHEA-COMP:9708"/>
        <dbReference type="ChEBI" id="CHEBI:30616"/>
        <dbReference type="ChEBI" id="CHEBI:33019"/>
        <dbReference type="ChEBI" id="CHEBI:57762"/>
        <dbReference type="ChEBI" id="CHEBI:78442"/>
        <dbReference type="ChEBI" id="CHEBI:78537"/>
        <dbReference type="ChEBI" id="CHEBI:456215"/>
        <dbReference type="EC" id="6.1.1.9"/>
    </reaction>
</comment>
<keyword evidence="13" id="KW-1185">Reference proteome</keyword>
<dbReference type="EC" id="6.1.1.9" evidence="2"/>
<dbReference type="PRINTS" id="PR00986">
    <property type="entry name" value="TRNASYNTHVAL"/>
</dbReference>
<dbReference type="NCBIfam" id="TIGR00422">
    <property type="entry name" value="valS"/>
    <property type="match status" value="1"/>
</dbReference>
<dbReference type="Proteomes" id="UP000694866">
    <property type="component" value="Unplaced"/>
</dbReference>
<evidence type="ECO:0000259" key="12">
    <source>
        <dbReference type="Pfam" id="PF08264"/>
    </source>
</evidence>
<accession>A0A9R1UBB7</accession>
<dbReference type="Gene3D" id="3.90.740.10">
    <property type="entry name" value="Valyl/Leucyl/Isoleucyl-tRNA synthetase, editing domain"/>
    <property type="match status" value="1"/>
</dbReference>
<gene>
    <name evidence="14" type="primary">LOC105274092</name>
</gene>
<dbReference type="Pfam" id="PF08264">
    <property type="entry name" value="Anticodon_1"/>
    <property type="match status" value="1"/>
</dbReference>
<dbReference type="CTD" id="39023"/>
<dbReference type="GO" id="GO:0005829">
    <property type="term" value="C:cytosol"/>
    <property type="evidence" value="ECO:0007669"/>
    <property type="project" value="TreeGrafter"/>
</dbReference>
<evidence type="ECO:0000256" key="9">
    <source>
        <dbReference type="ARBA" id="ARBA00047552"/>
    </source>
</evidence>
<evidence type="ECO:0000256" key="8">
    <source>
        <dbReference type="ARBA" id="ARBA00029936"/>
    </source>
</evidence>
<organism evidence="13 14">
    <name type="scientific">Fopius arisanus</name>
    <dbReference type="NCBI Taxonomy" id="64838"/>
    <lineage>
        <taxon>Eukaryota</taxon>
        <taxon>Metazoa</taxon>
        <taxon>Ecdysozoa</taxon>
        <taxon>Arthropoda</taxon>
        <taxon>Hexapoda</taxon>
        <taxon>Insecta</taxon>
        <taxon>Pterygota</taxon>
        <taxon>Neoptera</taxon>
        <taxon>Endopterygota</taxon>
        <taxon>Hymenoptera</taxon>
        <taxon>Apocrita</taxon>
        <taxon>Ichneumonoidea</taxon>
        <taxon>Braconidae</taxon>
        <taxon>Opiinae</taxon>
        <taxon>Fopius</taxon>
    </lineage>
</organism>
<dbReference type="InterPro" id="IPR014729">
    <property type="entry name" value="Rossmann-like_a/b/a_fold"/>
</dbReference>
<reference evidence="14" key="1">
    <citation type="submission" date="2025-08" db="UniProtKB">
        <authorList>
            <consortium name="RefSeq"/>
        </authorList>
    </citation>
    <scope>IDENTIFICATION</scope>
    <source>
        <strain evidence="14">USDA-PBARC FA_bdor</strain>
        <tissue evidence="14">Whole organism</tissue>
    </source>
</reference>
<comment type="similarity">
    <text evidence="1 10">Belongs to the class-I aminoacyl-tRNA synthetase family.</text>
</comment>
<dbReference type="SUPFAM" id="SSF52374">
    <property type="entry name" value="Nucleotidylyl transferase"/>
    <property type="match status" value="1"/>
</dbReference>
<evidence type="ECO:0000256" key="2">
    <source>
        <dbReference type="ARBA" id="ARBA00013169"/>
    </source>
</evidence>
<dbReference type="AlphaFoldDB" id="A0A9R1UBB7"/>
<dbReference type="SUPFAM" id="SSF47323">
    <property type="entry name" value="Anticodon-binding domain of a subclass of class I aminoacyl-tRNA synthetases"/>
    <property type="match status" value="1"/>
</dbReference>
<dbReference type="CDD" id="cd07962">
    <property type="entry name" value="Anticodon_Ia_Val"/>
    <property type="match status" value="1"/>
</dbReference>
<dbReference type="InterPro" id="IPR002300">
    <property type="entry name" value="aa-tRNA-synth_Ia"/>
</dbReference>
<evidence type="ECO:0000256" key="7">
    <source>
        <dbReference type="ARBA" id="ARBA00023146"/>
    </source>
</evidence>
<dbReference type="PANTHER" id="PTHR11946:SF109">
    <property type="entry name" value="VALINE--TRNA LIGASE"/>
    <property type="match status" value="1"/>
</dbReference>
<dbReference type="InterPro" id="IPR009080">
    <property type="entry name" value="tRNAsynth_Ia_anticodon-bd"/>
</dbReference>
<evidence type="ECO:0000256" key="5">
    <source>
        <dbReference type="ARBA" id="ARBA00022840"/>
    </source>
</evidence>
<feature type="domain" description="Methionyl/Valyl/Leucyl/Isoleucyl-tRNA synthetase anticodon-binding" evidence="12">
    <location>
        <begin position="691"/>
        <end position="830"/>
    </location>
</feature>
<keyword evidence="5 10" id="KW-0067">ATP-binding</keyword>
<evidence type="ECO:0000259" key="11">
    <source>
        <dbReference type="Pfam" id="PF00133"/>
    </source>
</evidence>
<keyword evidence="7 10" id="KW-0030">Aminoacyl-tRNA synthetase</keyword>
<dbReference type="GO" id="GO:0006438">
    <property type="term" value="P:valyl-tRNA aminoacylation"/>
    <property type="evidence" value="ECO:0007669"/>
    <property type="project" value="InterPro"/>
</dbReference>
<dbReference type="OrthoDB" id="629407at2759"/>
<keyword evidence="3 10" id="KW-0436">Ligase</keyword>
<dbReference type="PROSITE" id="PS00178">
    <property type="entry name" value="AA_TRNA_LIGASE_I"/>
    <property type="match status" value="1"/>
</dbReference>
<evidence type="ECO:0000313" key="13">
    <source>
        <dbReference type="Proteomes" id="UP000694866"/>
    </source>
</evidence>
<dbReference type="GO" id="GO:0002161">
    <property type="term" value="F:aminoacyl-tRNA deacylase activity"/>
    <property type="evidence" value="ECO:0007669"/>
    <property type="project" value="InterPro"/>
</dbReference>
<dbReference type="InterPro" id="IPR033705">
    <property type="entry name" value="Anticodon_Ia_Val"/>
</dbReference>
<dbReference type="GeneID" id="105274092"/>
<dbReference type="GO" id="GO:0004832">
    <property type="term" value="F:valine-tRNA ligase activity"/>
    <property type="evidence" value="ECO:0007669"/>
    <property type="project" value="UniProtKB-EC"/>
</dbReference>
<keyword evidence="6 10" id="KW-0648">Protein biosynthesis</keyword>
<dbReference type="KEGG" id="fas:105274092"/>
<evidence type="ECO:0000256" key="4">
    <source>
        <dbReference type="ARBA" id="ARBA00022741"/>
    </source>
</evidence>
<dbReference type="Gene3D" id="2.170.220.10">
    <property type="match status" value="1"/>
</dbReference>
<dbReference type="RefSeq" id="XP_011315239.1">
    <property type="nucleotide sequence ID" value="XM_011316937.1"/>
</dbReference>